<reference evidence="3 4" key="1">
    <citation type="submission" date="2019-06" db="EMBL/GenBank/DDBJ databases">
        <title>Whole genome shotgun sequence of Brevibacillus parabrevis NBRC 12334.</title>
        <authorList>
            <person name="Hosoyama A."/>
            <person name="Uohara A."/>
            <person name="Ohji S."/>
            <person name="Ichikawa N."/>
        </authorList>
    </citation>
    <scope>NUCLEOTIDE SEQUENCE [LARGE SCALE GENOMIC DNA]</scope>
    <source>
        <strain evidence="3 4">NBRC 12334</strain>
    </source>
</reference>
<dbReference type="Proteomes" id="UP000316882">
    <property type="component" value="Unassembled WGS sequence"/>
</dbReference>
<proteinExistence type="predicted"/>
<protein>
    <recommendedName>
        <fullName evidence="2">Glycosyltransferase 2-like domain-containing protein</fullName>
    </recommendedName>
</protein>
<name>A0A4Y3PNH4_BREPA</name>
<dbReference type="Gene3D" id="3.90.550.10">
    <property type="entry name" value="Spore Coat Polysaccharide Biosynthesis Protein SpsA, Chain A"/>
    <property type="match status" value="1"/>
</dbReference>
<sequence>MDATHDVQGLLSVIIPTHDQARNVERLVHAVKQVTPGAEMIIVCAGLQPHADDISVSYVWGAKVIAAESNASSSECRAIGAKHATGSVLLFLDERNGLSQACYKKWIAKVQQGYDVVMCADDFGQAKTKPGSVRYAFSFLNQLLGHRQFGSASLEKAPFILNRKALETIDFRALCIPAVALVKAVKKGLAITCEPIERSARKRLPPSQALAKPKSVLFEEHARAIHMLLQDKNERGAMPDGERHRILAQETGLLHLRSVFYQESDDKEADGWGAKRKERTKRIRKRAQRHKRRPH</sequence>
<keyword evidence="4" id="KW-1185">Reference proteome</keyword>
<evidence type="ECO:0000313" key="4">
    <source>
        <dbReference type="Proteomes" id="UP000316882"/>
    </source>
</evidence>
<organism evidence="3 4">
    <name type="scientific">Brevibacillus parabrevis</name>
    <dbReference type="NCBI Taxonomy" id="54914"/>
    <lineage>
        <taxon>Bacteria</taxon>
        <taxon>Bacillati</taxon>
        <taxon>Bacillota</taxon>
        <taxon>Bacilli</taxon>
        <taxon>Bacillales</taxon>
        <taxon>Paenibacillaceae</taxon>
        <taxon>Brevibacillus</taxon>
    </lineage>
</organism>
<dbReference type="InterPro" id="IPR001173">
    <property type="entry name" value="Glyco_trans_2-like"/>
</dbReference>
<comment type="caution">
    <text evidence="3">The sequence shown here is derived from an EMBL/GenBank/DDBJ whole genome shotgun (WGS) entry which is preliminary data.</text>
</comment>
<accession>A0A4Y3PNH4</accession>
<evidence type="ECO:0000256" key="1">
    <source>
        <dbReference type="SAM" id="MobiDB-lite"/>
    </source>
</evidence>
<dbReference type="RefSeq" id="WP_122966509.1">
    <property type="nucleotide sequence ID" value="NZ_BJMH01000029.1"/>
</dbReference>
<dbReference type="Pfam" id="PF00535">
    <property type="entry name" value="Glycos_transf_2"/>
    <property type="match status" value="1"/>
</dbReference>
<dbReference type="STRING" id="54914.AV540_03145"/>
<evidence type="ECO:0000259" key="2">
    <source>
        <dbReference type="Pfam" id="PF00535"/>
    </source>
</evidence>
<gene>
    <name evidence="3" type="ORF">BPA01_44570</name>
</gene>
<feature type="region of interest" description="Disordered" evidence="1">
    <location>
        <begin position="264"/>
        <end position="295"/>
    </location>
</feature>
<dbReference type="EMBL" id="BJMH01000029">
    <property type="protein sequence ID" value="GEB34877.1"/>
    <property type="molecule type" value="Genomic_DNA"/>
</dbReference>
<dbReference type="InterPro" id="IPR029044">
    <property type="entry name" value="Nucleotide-diphossugar_trans"/>
</dbReference>
<dbReference type="AlphaFoldDB" id="A0A4Y3PNH4"/>
<feature type="compositionally biased region" description="Basic residues" evidence="1">
    <location>
        <begin position="276"/>
        <end position="295"/>
    </location>
</feature>
<evidence type="ECO:0000313" key="3">
    <source>
        <dbReference type="EMBL" id="GEB34877.1"/>
    </source>
</evidence>
<feature type="domain" description="Glycosyltransferase 2-like" evidence="2">
    <location>
        <begin position="12"/>
        <end position="146"/>
    </location>
</feature>
<dbReference type="SUPFAM" id="SSF53448">
    <property type="entry name" value="Nucleotide-diphospho-sugar transferases"/>
    <property type="match status" value="1"/>
</dbReference>